<keyword evidence="3" id="KW-1185">Reference proteome</keyword>
<feature type="compositionally biased region" description="Low complexity" evidence="1">
    <location>
        <begin position="116"/>
        <end position="126"/>
    </location>
</feature>
<dbReference type="AlphaFoldDB" id="A0A067PYW6"/>
<organism evidence="2 3">
    <name type="scientific">Jaapia argillacea MUCL 33604</name>
    <dbReference type="NCBI Taxonomy" id="933084"/>
    <lineage>
        <taxon>Eukaryota</taxon>
        <taxon>Fungi</taxon>
        <taxon>Dikarya</taxon>
        <taxon>Basidiomycota</taxon>
        <taxon>Agaricomycotina</taxon>
        <taxon>Agaricomycetes</taxon>
        <taxon>Agaricomycetidae</taxon>
        <taxon>Jaapiales</taxon>
        <taxon>Jaapiaceae</taxon>
        <taxon>Jaapia</taxon>
    </lineage>
</organism>
<evidence type="ECO:0000256" key="1">
    <source>
        <dbReference type="SAM" id="MobiDB-lite"/>
    </source>
</evidence>
<dbReference type="EMBL" id="KL197714">
    <property type="protein sequence ID" value="KDQ60008.1"/>
    <property type="molecule type" value="Genomic_DNA"/>
</dbReference>
<evidence type="ECO:0000313" key="3">
    <source>
        <dbReference type="Proteomes" id="UP000027265"/>
    </source>
</evidence>
<dbReference type="InParanoid" id="A0A067PYW6"/>
<protein>
    <submittedName>
        <fullName evidence="2">Uncharacterized protein</fullName>
    </submittedName>
</protein>
<sequence length="332" mass="37123">MARPVPIYPYDAANIPHFDNLRGSPDLRPNFNALHELYHISSRTTVLPLEDSRDWQRADHPPSPPLTSPRPSSSRQPSTGTSSSSDRSRGENREPPSSLRMGRTPSPPIADHRSQTSRSGGSHSSSEWTVPRYSFVPRGPNTMIVVDTNPENSSLQGGTPPQLYRITVGMNCFVPERSYITTIYRGYSNEDIAEIEIGNPDFGKKFGTVRIGATTAWISDVLKPGNGGHPTKAYGWKSSMLWEFPKMSPILWNTSEPSKMMCLLKERQDRGHGIDFFHVATFYPSRMKDDNGVKSKVPPMLAMFTPLSELVLDHLLHVLVSGLIVERKRLLK</sequence>
<dbReference type="Proteomes" id="UP000027265">
    <property type="component" value="Unassembled WGS sequence"/>
</dbReference>
<dbReference type="HOGENOM" id="CLU_836942_0_0_1"/>
<feature type="compositionally biased region" description="Low complexity" evidence="1">
    <location>
        <begin position="69"/>
        <end position="85"/>
    </location>
</feature>
<evidence type="ECO:0000313" key="2">
    <source>
        <dbReference type="EMBL" id="KDQ60008.1"/>
    </source>
</evidence>
<feature type="region of interest" description="Disordered" evidence="1">
    <location>
        <begin position="53"/>
        <end position="134"/>
    </location>
</feature>
<name>A0A067PYW6_9AGAM</name>
<reference evidence="3" key="1">
    <citation type="journal article" date="2014" name="Proc. Natl. Acad. Sci. U.S.A.">
        <title>Extensive sampling of basidiomycete genomes demonstrates inadequacy of the white-rot/brown-rot paradigm for wood decay fungi.</title>
        <authorList>
            <person name="Riley R."/>
            <person name="Salamov A.A."/>
            <person name="Brown D.W."/>
            <person name="Nagy L.G."/>
            <person name="Floudas D."/>
            <person name="Held B.W."/>
            <person name="Levasseur A."/>
            <person name="Lombard V."/>
            <person name="Morin E."/>
            <person name="Otillar R."/>
            <person name="Lindquist E.A."/>
            <person name="Sun H."/>
            <person name="LaButti K.M."/>
            <person name="Schmutz J."/>
            <person name="Jabbour D."/>
            <person name="Luo H."/>
            <person name="Baker S.E."/>
            <person name="Pisabarro A.G."/>
            <person name="Walton J.D."/>
            <person name="Blanchette R.A."/>
            <person name="Henrissat B."/>
            <person name="Martin F."/>
            <person name="Cullen D."/>
            <person name="Hibbett D.S."/>
            <person name="Grigoriev I.V."/>
        </authorList>
    </citation>
    <scope>NUCLEOTIDE SEQUENCE [LARGE SCALE GENOMIC DNA]</scope>
    <source>
        <strain evidence="3">MUCL 33604</strain>
    </source>
</reference>
<proteinExistence type="predicted"/>
<accession>A0A067PYW6</accession>
<gene>
    <name evidence="2" type="ORF">JAAARDRAFT_77296</name>
</gene>